<feature type="transmembrane region" description="Helical" evidence="1">
    <location>
        <begin position="142"/>
        <end position="161"/>
    </location>
</feature>
<dbReference type="GeneID" id="98393435"/>
<dbReference type="InterPro" id="IPR021359">
    <property type="entry name" value="DUF2812"/>
</dbReference>
<dbReference type="Proteomes" id="UP000238956">
    <property type="component" value="Chromosome"/>
</dbReference>
<proteinExistence type="predicted"/>
<dbReference type="AlphaFoldDB" id="A0A2L0D4C2"/>
<keyword evidence="1" id="KW-0472">Membrane</keyword>
<dbReference type="KEGG" id="splr:C0J00_05865"/>
<reference evidence="2 3" key="2">
    <citation type="submission" date="2018-02" db="EMBL/GenBank/DDBJ databases">
        <title>Whole genome sequencing analysis of Streptococcus pluranimalium isolated from cattle infected mastitis in China.</title>
        <authorList>
            <person name="Zhang J.-R."/>
            <person name="Hu G.-Z."/>
        </authorList>
    </citation>
    <scope>NUCLEOTIDE SEQUENCE [LARGE SCALE GENOMIC DNA]</scope>
    <source>
        <strain evidence="2 3">TH11417</strain>
    </source>
</reference>
<accession>A0A2L0D4C2</accession>
<keyword evidence="1" id="KW-0812">Transmembrane</keyword>
<reference evidence="2 3" key="1">
    <citation type="submission" date="2017-12" db="EMBL/GenBank/DDBJ databases">
        <authorList>
            <person name="Hurst M.R.H."/>
        </authorList>
    </citation>
    <scope>NUCLEOTIDE SEQUENCE [LARGE SCALE GENOMIC DNA]</scope>
    <source>
        <strain evidence="2 3">TH11417</strain>
    </source>
</reference>
<dbReference type="Pfam" id="PF11193">
    <property type="entry name" value="DUF2812"/>
    <property type="match status" value="1"/>
</dbReference>
<evidence type="ECO:0000256" key="1">
    <source>
        <dbReference type="SAM" id="Phobius"/>
    </source>
</evidence>
<organism evidence="2 3">
    <name type="scientific">Streptococcus pluranimalium</name>
    <dbReference type="NCBI Taxonomy" id="82348"/>
    <lineage>
        <taxon>Bacteria</taxon>
        <taxon>Bacillati</taxon>
        <taxon>Bacillota</taxon>
        <taxon>Bacilli</taxon>
        <taxon>Lactobacillales</taxon>
        <taxon>Streptococcaceae</taxon>
        <taxon>Streptococcus</taxon>
    </lineage>
</organism>
<feature type="transmembrane region" description="Helical" evidence="1">
    <location>
        <begin position="85"/>
        <end position="103"/>
    </location>
</feature>
<dbReference type="EMBL" id="CP025536">
    <property type="protein sequence ID" value="AUW96667.1"/>
    <property type="molecule type" value="Genomic_DNA"/>
</dbReference>
<name>A0A2L0D4C2_9STRE</name>
<evidence type="ECO:0000313" key="3">
    <source>
        <dbReference type="Proteomes" id="UP000238956"/>
    </source>
</evidence>
<keyword evidence="1" id="KW-1133">Transmembrane helix</keyword>
<keyword evidence="3" id="KW-1185">Reference proteome</keyword>
<gene>
    <name evidence="2" type="ORF">C0J00_05865</name>
</gene>
<evidence type="ECO:0008006" key="4">
    <source>
        <dbReference type="Google" id="ProtNLM"/>
    </source>
</evidence>
<dbReference type="RefSeq" id="WP_104967994.1">
    <property type="nucleotide sequence ID" value="NZ_CP025536.1"/>
</dbReference>
<evidence type="ECO:0000313" key="2">
    <source>
        <dbReference type="EMBL" id="AUW96667.1"/>
    </source>
</evidence>
<sequence length="170" mass="19975">MPLYRFRKSKTGNYPIVKIDFRSFKKNEEYIDYIQLFNDYGWDHISGSLWSGEQYFRQHSPTVSEEIFSDDASVVDMKKRLLKNVAFLFILFSLTSLSLLLSYQNGGYPSFLNPKSWYLTPGLWQLSGWDFWGHFLSETPFVLFRAPLLGIVYALFALAYGRTYLTLKNR</sequence>
<protein>
    <recommendedName>
        <fullName evidence="4">DUF2812 domain-containing protein</fullName>
    </recommendedName>
</protein>
<dbReference type="OrthoDB" id="8757095at2"/>